<reference evidence="1 2" key="1">
    <citation type="journal article" date="2018" name="Mycol. Prog.">
        <title>Coniella lustricola, a new species from submerged detritus.</title>
        <authorList>
            <person name="Raudabaugh D.B."/>
            <person name="Iturriaga T."/>
            <person name="Carver A."/>
            <person name="Mondo S."/>
            <person name="Pangilinan J."/>
            <person name="Lipzen A."/>
            <person name="He G."/>
            <person name="Amirebrahimi M."/>
            <person name="Grigoriev I.V."/>
            <person name="Miller A.N."/>
        </authorList>
    </citation>
    <scope>NUCLEOTIDE SEQUENCE [LARGE SCALE GENOMIC DNA]</scope>
    <source>
        <strain evidence="1 2">B22-T-1</strain>
    </source>
</reference>
<gene>
    <name evidence="1" type="ORF">BD289DRAFT_95731</name>
</gene>
<dbReference type="EMBL" id="KZ678568">
    <property type="protein sequence ID" value="PSR79374.1"/>
    <property type="molecule type" value="Genomic_DNA"/>
</dbReference>
<protein>
    <submittedName>
        <fullName evidence="1">Uncharacterized protein</fullName>
    </submittedName>
</protein>
<proteinExistence type="predicted"/>
<dbReference type="AlphaFoldDB" id="A0A2T2ZY52"/>
<dbReference type="InParanoid" id="A0A2T2ZY52"/>
<keyword evidence="2" id="KW-1185">Reference proteome</keyword>
<sequence>MRRLSRIVDGLAAFFSTKQCSALSLLTVTCENKAVIQSRGPVQKKDATAKPHTFFFSQPHPRQKRAEQTFILIQLLYLS</sequence>
<name>A0A2T2ZY52_9PEZI</name>
<dbReference type="Proteomes" id="UP000241462">
    <property type="component" value="Unassembled WGS sequence"/>
</dbReference>
<accession>A0A2T2ZY52</accession>
<evidence type="ECO:0000313" key="1">
    <source>
        <dbReference type="EMBL" id="PSR79374.1"/>
    </source>
</evidence>
<organism evidence="1 2">
    <name type="scientific">Coniella lustricola</name>
    <dbReference type="NCBI Taxonomy" id="2025994"/>
    <lineage>
        <taxon>Eukaryota</taxon>
        <taxon>Fungi</taxon>
        <taxon>Dikarya</taxon>
        <taxon>Ascomycota</taxon>
        <taxon>Pezizomycotina</taxon>
        <taxon>Sordariomycetes</taxon>
        <taxon>Sordariomycetidae</taxon>
        <taxon>Diaporthales</taxon>
        <taxon>Schizoparmaceae</taxon>
        <taxon>Coniella</taxon>
    </lineage>
</organism>
<evidence type="ECO:0000313" key="2">
    <source>
        <dbReference type="Proteomes" id="UP000241462"/>
    </source>
</evidence>